<keyword evidence="2" id="KW-1185">Reference proteome</keyword>
<dbReference type="Proteomes" id="UP000193689">
    <property type="component" value="Unassembled WGS sequence"/>
</dbReference>
<name>A0A1Y2DU44_9PEZI</name>
<dbReference type="Gene3D" id="3.30.465.10">
    <property type="match status" value="1"/>
</dbReference>
<proteinExistence type="predicted"/>
<protein>
    <recommendedName>
        <fullName evidence="3">FAD linked oxidase N-terminal domain-containing protein</fullName>
    </recommendedName>
</protein>
<accession>A0A1Y2DU44</accession>
<evidence type="ECO:0000313" key="2">
    <source>
        <dbReference type="Proteomes" id="UP000193689"/>
    </source>
</evidence>
<dbReference type="STRING" id="1141098.A0A1Y2DU44"/>
<dbReference type="OrthoDB" id="2151789at2759"/>
<reference evidence="1 2" key="1">
    <citation type="submission" date="2016-07" db="EMBL/GenBank/DDBJ databases">
        <title>Pervasive Adenine N6-methylation of Active Genes in Fungi.</title>
        <authorList>
            <consortium name="DOE Joint Genome Institute"/>
            <person name="Mondo S.J."/>
            <person name="Dannebaum R.O."/>
            <person name="Kuo R.C."/>
            <person name="Labutti K."/>
            <person name="Haridas S."/>
            <person name="Kuo A."/>
            <person name="Salamov A."/>
            <person name="Ahrendt S.R."/>
            <person name="Lipzen A."/>
            <person name="Sullivan W."/>
            <person name="Andreopoulos W.B."/>
            <person name="Clum A."/>
            <person name="Lindquist E."/>
            <person name="Daum C."/>
            <person name="Ramamoorthy G.K."/>
            <person name="Gryganskyi A."/>
            <person name="Culley D."/>
            <person name="Magnuson J.K."/>
            <person name="James T.Y."/>
            <person name="O'Malley M.A."/>
            <person name="Stajich J.E."/>
            <person name="Spatafora J.W."/>
            <person name="Visel A."/>
            <person name="Grigoriev I.V."/>
        </authorList>
    </citation>
    <scope>NUCLEOTIDE SEQUENCE [LARGE SCALE GENOMIC DNA]</scope>
    <source>
        <strain evidence="1 2">CBS 129021</strain>
    </source>
</reference>
<dbReference type="InterPro" id="IPR016169">
    <property type="entry name" value="FAD-bd_PCMH_sub2"/>
</dbReference>
<dbReference type="EMBL" id="MCFJ01000009">
    <property type="protein sequence ID" value="ORY62689.1"/>
    <property type="molecule type" value="Genomic_DNA"/>
</dbReference>
<dbReference type="SUPFAM" id="SSF56176">
    <property type="entry name" value="FAD-binding/transporter-associated domain-like"/>
    <property type="match status" value="1"/>
</dbReference>
<feature type="non-terminal residue" evidence="1">
    <location>
        <position position="1"/>
    </location>
</feature>
<organism evidence="1 2">
    <name type="scientific">Pseudomassariella vexata</name>
    <dbReference type="NCBI Taxonomy" id="1141098"/>
    <lineage>
        <taxon>Eukaryota</taxon>
        <taxon>Fungi</taxon>
        <taxon>Dikarya</taxon>
        <taxon>Ascomycota</taxon>
        <taxon>Pezizomycotina</taxon>
        <taxon>Sordariomycetes</taxon>
        <taxon>Xylariomycetidae</taxon>
        <taxon>Amphisphaeriales</taxon>
        <taxon>Pseudomassariaceae</taxon>
        <taxon>Pseudomassariella</taxon>
    </lineage>
</organism>
<evidence type="ECO:0008006" key="3">
    <source>
        <dbReference type="Google" id="ProtNLM"/>
    </source>
</evidence>
<sequence>VKCLVLKSLLGRKTFTSEDNPGAYQNYIASYWSTKQSELSPACVFPASRCDIAVQILVSRLAGCPFAVKSSGYASFACASSIDNGSAVSLKSMTKVSVSPDRTTVLGQVSAMCIKLCNHMVLCCWRTDYWR</sequence>
<dbReference type="GO" id="GO:0050660">
    <property type="term" value="F:flavin adenine dinucleotide binding"/>
    <property type="evidence" value="ECO:0007669"/>
    <property type="project" value="InterPro"/>
</dbReference>
<dbReference type="InParanoid" id="A0A1Y2DU44"/>
<gene>
    <name evidence="1" type="ORF">BCR38DRAFT_518561</name>
</gene>
<evidence type="ECO:0000313" key="1">
    <source>
        <dbReference type="EMBL" id="ORY62689.1"/>
    </source>
</evidence>
<comment type="caution">
    <text evidence="1">The sequence shown here is derived from an EMBL/GenBank/DDBJ whole genome shotgun (WGS) entry which is preliminary data.</text>
</comment>
<dbReference type="GeneID" id="63781343"/>
<dbReference type="InterPro" id="IPR036318">
    <property type="entry name" value="FAD-bd_PCMH-like_sf"/>
</dbReference>
<dbReference type="AlphaFoldDB" id="A0A1Y2DU44"/>
<dbReference type="RefSeq" id="XP_040714525.1">
    <property type="nucleotide sequence ID" value="XM_040865131.1"/>
</dbReference>